<reference evidence="2 3" key="1">
    <citation type="submission" date="2024-01" db="EMBL/GenBank/DDBJ databases">
        <title>Genome assemblies of Stephania.</title>
        <authorList>
            <person name="Yang L."/>
        </authorList>
    </citation>
    <scope>NUCLEOTIDE SEQUENCE [LARGE SCALE GENOMIC DNA]</scope>
    <source>
        <strain evidence="2">YNDBR</strain>
        <tissue evidence="2">Leaf</tissue>
    </source>
</reference>
<evidence type="ECO:0000313" key="2">
    <source>
        <dbReference type="EMBL" id="KAK9108643.1"/>
    </source>
</evidence>
<gene>
    <name evidence="2" type="ORF">Syun_024654</name>
</gene>
<dbReference type="Proteomes" id="UP001420932">
    <property type="component" value="Unassembled WGS sequence"/>
</dbReference>
<dbReference type="PANTHER" id="PTHR33384:SF27">
    <property type="entry name" value="OS05G0102500 PROTEIN"/>
    <property type="match status" value="1"/>
</dbReference>
<name>A0AAP0I4T2_9MAGN</name>
<accession>A0AAP0I4T2</accession>
<organism evidence="2 3">
    <name type="scientific">Stephania yunnanensis</name>
    <dbReference type="NCBI Taxonomy" id="152371"/>
    <lineage>
        <taxon>Eukaryota</taxon>
        <taxon>Viridiplantae</taxon>
        <taxon>Streptophyta</taxon>
        <taxon>Embryophyta</taxon>
        <taxon>Tracheophyta</taxon>
        <taxon>Spermatophyta</taxon>
        <taxon>Magnoliopsida</taxon>
        <taxon>Ranunculales</taxon>
        <taxon>Menispermaceae</taxon>
        <taxon>Menispermoideae</taxon>
        <taxon>Cissampelideae</taxon>
        <taxon>Stephania</taxon>
    </lineage>
</organism>
<sequence>MDTYQRSFTGLEKISLNNAVGCEPDIKRRDREVVQPPASPMGVICPAPRRVSRSPLIVENLNRLCCRPKSDFPASGDPSAEILSIILTKNDPEDDLDAGHRQRGFFFGSPPMRANNPLIHDKQFVQETLSVASPLGPSHGGKAASTRVDRQTPCSASSAFGSKPMVRIEGFACRSSKSQCVVPALA</sequence>
<protein>
    <submittedName>
        <fullName evidence="2">Uncharacterized protein</fullName>
    </submittedName>
</protein>
<evidence type="ECO:0000256" key="1">
    <source>
        <dbReference type="SAM" id="MobiDB-lite"/>
    </source>
</evidence>
<dbReference type="PANTHER" id="PTHR33384">
    <property type="entry name" value="EXPRESSED PROTEIN"/>
    <property type="match status" value="1"/>
</dbReference>
<evidence type="ECO:0000313" key="3">
    <source>
        <dbReference type="Proteomes" id="UP001420932"/>
    </source>
</evidence>
<keyword evidence="3" id="KW-1185">Reference proteome</keyword>
<feature type="region of interest" description="Disordered" evidence="1">
    <location>
        <begin position="135"/>
        <end position="156"/>
    </location>
</feature>
<proteinExistence type="predicted"/>
<comment type="caution">
    <text evidence="2">The sequence shown here is derived from an EMBL/GenBank/DDBJ whole genome shotgun (WGS) entry which is preliminary data.</text>
</comment>
<dbReference type="AlphaFoldDB" id="A0AAP0I4T2"/>
<dbReference type="EMBL" id="JBBNAF010000010">
    <property type="protein sequence ID" value="KAK9108643.1"/>
    <property type="molecule type" value="Genomic_DNA"/>
</dbReference>